<organism evidence="1">
    <name type="scientific">Bifidobacterium fermentum</name>
    <dbReference type="NCBI Taxonomy" id="3059035"/>
    <lineage>
        <taxon>Bacteria</taxon>
        <taxon>Bacillati</taxon>
        <taxon>Actinomycetota</taxon>
        <taxon>Actinomycetes</taxon>
        <taxon>Bifidobacteriales</taxon>
        <taxon>Bifidobacteriaceae</taxon>
        <taxon>Bifidobacterium</taxon>
    </lineage>
</organism>
<sequence length="244" mass="25665">MGMLPLGPQALGGQMDYRSGLRGHREHARAFGGFMMRSVRDSLTTLSALVIALVIALGLTACAPSAGAVGDAPASSSLAHDGIDRSDVSIVFVGSAYAATTSADKEILQYLKARSLQVRYSSSVNVKGAQAAAIRSAITLRSTLIMLRCNVSGDGQRCNYASDVVKALTSARNAGIPVVLITDEQRVTELDSHLYAAQFVLGSTSQGSPASTDQKSSARRVTLETAAFTVMNDLEHAKIMYASH</sequence>
<dbReference type="EMBL" id="CP129683">
    <property type="protein sequence ID" value="XDS50846.1"/>
    <property type="molecule type" value="Genomic_DNA"/>
</dbReference>
<name>A0AB39UEW3_9BIFI</name>
<dbReference type="EMBL" id="CP129682">
    <property type="protein sequence ID" value="XDS49629.1"/>
    <property type="molecule type" value="Genomic_DNA"/>
</dbReference>
<dbReference type="KEGG" id="bfk:QN062_01140"/>
<reference evidence="1" key="1">
    <citation type="submission" date="2023-07" db="EMBL/GenBank/DDBJ databases">
        <title>Bifidobacterium aquikefiriaerophilum sp. nov. and Bifidobacterium eccum sp. nov., isolated from water kefir.</title>
        <authorList>
            <person name="Breselge S."/>
            <person name="Bellassi P."/>
            <person name="Barcenilla C."/>
            <person name="Alvarez-Ordonez A."/>
            <person name="Morelli L."/>
            <person name="Cotter P.D."/>
        </authorList>
    </citation>
    <scope>NUCLEOTIDE SEQUENCE</scope>
    <source>
        <strain evidence="3">WK012_4_13</strain>
        <strain evidence="2">WK013_4_14</strain>
        <strain evidence="1">WK048_4_13</strain>
    </source>
</reference>
<protein>
    <submittedName>
        <fullName evidence="1">Uncharacterized protein</fullName>
    </submittedName>
</protein>
<dbReference type="RefSeq" id="WP_369341808.1">
    <property type="nucleotide sequence ID" value="NZ_CP129675.1"/>
</dbReference>
<gene>
    <name evidence="3" type="ORF">QN062_01140</name>
    <name evidence="2" type="ORF">QN216_05145</name>
    <name evidence="1" type="ORF">QN217_05300</name>
</gene>
<evidence type="ECO:0000313" key="2">
    <source>
        <dbReference type="EMBL" id="XDS49629.1"/>
    </source>
</evidence>
<evidence type="ECO:0000313" key="1">
    <source>
        <dbReference type="EMBL" id="XDS47522.1"/>
    </source>
</evidence>
<dbReference type="AlphaFoldDB" id="A0AB39UEW3"/>
<dbReference type="EMBL" id="CP129675">
    <property type="protein sequence ID" value="XDS47522.1"/>
    <property type="molecule type" value="Genomic_DNA"/>
</dbReference>
<proteinExistence type="predicted"/>
<evidence type="ECO:0000313" key="3">
    <source>
        <dbReference type="EMBL" id="XDS50846.1"/>
    </source>
</evidence>
<accession>A0AB39UEW3</accession>